<dbReference type="Pfam" id="PF10025">
    <property type="entry name" value="DUF2267"/>
    <property type="match status" value="1"/>
</dbReference>
<dbReference type="Proteomes" id="UP001165489">
    <property type="component" value="Unassembled WGS sequence"/>
</dbReference>
<proteinExistence type="predicted"/>
<dbReference type="Gene3D" id="1.10.490.110">
    <property type="entry name" value="Uncharacterized conserved protein DUF2267"/>
    <property type="match status" value="1"/>
</dbReference>
<dbReference type="RefSeq" id="WP_241348952.1">
    <property type="nucleotide sequence ID" value="NZ_JAKZGP010000041.1"/>
</dbReference>
<gene>
    <name evidence="1" type="ORF">MM239_14385</name>
</gene>
<dbReference type="InterPro" id="IPR018727">
    <property type="entry name" value="DUF2267"/>
</dbReference>
<reference evidence="1" key="1">
    <citation type="submission" date="2022-03" db="EMBL/GenBank/DDBJ databases">
        <title>De novo assembled genomes of Belliella spp. (Cyclobacteriaceae) strains.</title>
        <authorList>
            <person name="Szabo A."/>
            <person name="Korponai K."/>
            <person name="Felfoldi T."/>
        </authorList>
    </citation>
    <scope>NUCLEOTIDE SEQUENCE</scope>
    <source>
        <strain evidence="1">DSM 111904</strain>
    </source>
</reference>
<evidence type="ECO:0000313" key="2">
    <source>
        <dbReference type="Proteomes" id="UP001165489"/>
    </source>
</evidence>
<accession>A0ABS9V2E5</accession>
<evidence type="ECO:0000313" key="1">
    <source>
        <dbReference type="EMBL" id="MCH7410592.1"/>
    </source>
</evidence>
<comment type="caution">
    <text evidence="1">The sequence shown here is derived from an EMBL/GenBank/DDBJ whole genome shotgun (WGS) entry which is preliminary data.</text>
</comment>
<name>A0ABS9V2E5_9BACT</name>
<keyword evidence="2" id="KW-1185">Reference proteome</keyword>
<organism evidence="1 2">
    <name type="scientific">Belliella filtrata</name>
    <dbReference type="NCBI Taxonomy" id="2923435"/>
    <lineage>
        <taxon>Bacteria</taxon>
        <taxon>Pseudomonadati</taxon>
        <taxon>Bacteroidota</taxon>
        <taxon>Cytophagia</taxon>
        <taxon>Cytophagales</taxon>
        <taxon>Cyclobacteriaceae</taxon>
        <taxon>Belliella</taxon>
    </lineage>
</organism>
<sequence length="146" mass="16892">MSSNFKNFAQQGDAYIKKLSSELGHKDDPIQTFILLRAVMHAVRDRIGFTESLHFLSQLPIFLKGLYVENWVYDDDSTKIKRLEAFKTSVKDEQIRLGEKSFDWTDSTEVLIAKVLKSLGEHYLTEGQLEHISSQMPREIKNLFPN</sequence>
<protein>
    <submittedName>
        <fullName evidence="1">DUF2267 domain-containing protein</fullName>
    </submittedName>
</protein>
<dbReference type="EMBL" id="JAKZGP010000041">
    <property type="protein sequence ID" value="MCH7410592.1"/>
    <property type="molecule type" value="Genomic_DNA"/>
</dbReference>
<dbReference type="InterPro" id="IPR038282">
    <property type="entry name" value="DUF2267_sf"/>
</dbReference>